<reference evidence="15 16" key="1">
    <citation type="submission" date="2017-02" db="EMBL/GenBank/DDBJ databases">
        <authorList>
            <person name="Peterson S.W."/>
        </authorList>
    </citation>
    <scope>NUCLEOTIDE SEQUENCE [LARGE SCALE GENOMIC DNA]</scope>
    <source>
        <strain evidence="15 16">ATCC 27749</strain>
    </source>
</reference>
<keyword evidence="6" id="KW-0547">Nucleotide-binding</keyword>
<evidence type="ECO:0000256" key="1">
    <source>
        <dbReference type="ARBA" id="ARBA00004651"/>
    </source>
</evidence>
<accession>A0A1T4Y746</accession>
<keyword evidence="8" id="KW-0067">ATP-binding</keyword>
<evidence type="ECO:0000313" key="15">
    <source>
        <dbReference type="EMBL" id="SKA97627.1"/>
    </source>
</evidence>
<evidence type="ECO:0000256" key="12">
    <source>
        <dbReference type="SAM" id="Coils"/>
    </source>
</evidence>
<evidence type="ECO:0000256" key="3">
    <source>
        <dbReference type="ARBA" id="ARBA00022553"/>
    </source>
</evidence>
<keyword evidence="7 15" id="KW-0418">Kinase</keyword>
<organism evidence="15 16">
    <name type="scientific">Gemmiger formicilis</name>
    <dbReference type="NCBI Taxonomy" id="745368"/>
    <lineage>
        <taxon>Bacteria</taxon>
        <taxon>Bacillati</taxon>
        <taxon>Bacillota</taxon>
        <taxon>Clostridia</taxon>
        <taxon>Eubacteriales</taxon>
        <taxon>Gemmiger</taxon>
    </lineage>
</organism>
<feature type="domain" description="HAMP" evidence="14">
    <location>
        <begin position="337"/>
        <end position="389"/>
    </location>
</feature>
<dbReference type="SUPFAM" id="SSF55874">
    <property type="entry name" value="ATPase domain of HSP90 chaperone/DNA topoisomerase II/histidine kinase"/>
    <property type="match status" value="1"/>
</dbReference>
<evidence type="ECO:0000256" key="9">
    <source>
        <dbReference type="ARBA" id="ARBA00022989"/>
    </source>
</evidence>
<dbReference type="SMART" id="SM00304">
    <property type="entry name" value="HAMP"/>
    <property type="match status" value="1"/>
</dbReference>
<evidence type="ECO:0000256" key="8">
    <source>
        <dbReference type="ARBA" id="ARBA00022840"/>
    </source>
</evidence>
<keyword evidence="12" id="KW-0175">Coiled coil</keyword>
<dbReference type="PANTHER" id="PTHR34220">
    <property type="entry name" value="SENSOR HISTIDINE KINASE YPDA"/>
    <property type="match status" value="1"/>
</dbReference>
<dbReference type="OrthoDB" id="138378at2"/>
<dbReference type="Pfam" id="PF02518">
    <property type="entry name" value="HATPase_c"/>
    <property type="match status" value="1"/>
</dbReference>
<keyword evidence="16" id="KW-1185">Reference proteome</keyword>
<evidence type="ECO:0000256" key="7">
    <source>
        <dbReference type="ARBA" id="ARBA00022777"/>
    </source>
</evidence>
<evidence type="ECO:0000256" key="6">
    <source>
        <dbReference type="ARBA" id="ARBA00022741"/>
    </source>
</evidence>
<dbReference type="InterPro" id="IPR003594">
    <property type="entry name" value="HATPase_dom"/>
</dbReference>
<keyword evidence="3" id="KW-0597">Phosphoprotein</keyword>
<dbReference type="InterPro" id="IPR036890">
    <property type="entry name" value="HATPase_C_sf"/>
</dbReference>
<protein>
    <submittedName>
        <fullName evidence="15">Two-component system, sensor histidine kinase YesM</fullName>
    </submittedName>
</protein>
<dbReference type="STRING" id="745368.SAMN02745178_02815"/>
<feature type="coiled-coil region" evidence="12">
    <location>
        <begin position="370"/>
        <end position="409"/>
    </location>
</feature>
<dbReference type="SUPFAM" id="SSF158472">
    <property type="entry name" value="HAMP domain-like"/>
    <property type="match status" value="1"/>
</dbReference>
<dbReference type="PROSITE" id="PS50885">
    <property type="entry name" value="HAMP"/>
    <property type="match status" value="1"/>
</dbReference>
<evidence type="ECO:0000313" key="16">
    <source>
        <dbReference type="Proteomes" id="UP000190286"/>
    </source>
</evidence>
<evidence type="ECO:0000256" key="10">
    <source>
        <dbReference type="ARBA" id="ARBA00023012"/>
    </source>
</evidence>
<feature type="transmembrane region" description="Helical" evidence="13">
    <location>
        <begin position="12"/>
        <end position="35"/>
    </location>
</feature>
<evidence type="ECO:0000256" key="11">
    <source>
        <dbReference type="ARBA" id="ARBA00023136"/>
    </source>
</evidence>
<dbReference type="RefSeq" id="WP_078785599.1">
    <property type="nucleotide sequence ID" value="NZ_FUYF01000045.1"/>
</dbReference>
<dbReference type="CDD" id="cd06225">
    <property type="entry name" value="HAMP"/>
    <property type="match status" value="1"/>
</dbReference>
<dbReference type="InterPro" id="IPR010559">
    <property type="entry name" value="Sig_transdc_His_kin_internal"/>
</dbReference>
<feature type="transmembrane region" description="Helical" evidence="13">
    <location>
        <begin position="316"/>
        <end position="335"/>
    </location>
</feature>
<dbReference type="EMBL" id="FUYF01000045">
    <property type="protein sequence ID" value="SKA97627.1"/>
    <property type="molecule type" value="Genomic_DNA"/>
</dbReference>
<gene>
    <name evidence="15" type="ORF">SAMN02745178_02815</name>
</gene>
<dbReference type="GO" id="GO:0000155">
    <property type="term" value="F:phosphorelay sensor kinase activity"/>
    <property type="evidence" value="ECO:0007669"/>
    <property type="project" value="InterPro"/>
</dbReference>
<keyword evidence="5 13" id="KW-0812">Transmembrane</keyword>
<dbReference type="InterPro" id="IPR003660">
    <property type="entry name" value="HAMP_dom"/>
</dbReference>
<name>A0A1T4Y746_9FIRM</name>
<keyword evidence="9 13" id="KW-1133">Transmembrane helix</keyword>
<dbReference type="Gene3D" id="6.10.340.10">
    <property type="match status" value="1"/>
</dbReference>
<proteinExistence type="predicted"/>
<evidence type="ECO:0000256" key="4">
    <source>
        <dbReference type="ARBA" id="ARBA00022679"/>
    </source>
</evidence>
<dbReference type="GO" id="GO:0005524">
    <property type="term" value="F:ATP binding"/>
    <property type="evidence" value="ECO:0007669"/>
    <property type="project" value="UniProtKB-KW"/>
</dbReference>
<dbReference type="Proteomes" id="UP000190286">
    <property type="component" value="Unassembled WGS sequence"/>
</dbReference>
<dbReference type="Gene3D" id="3.30.565.10">
    <property type="entry name" value="Histidine kinase-like ATPase, C-terminal domain"/>
    <property type="match status" value="1"/>
</dbReference>
<evidence type="ECO:0000259" key="14">
    <source>
        <dbReference type="PROSITE" id="PS50885"/>
    </source>
</evidence>
<keyword evidence="10" id="KW-0902">Two-component regulatory system</keyword>
<evidence type="ECO:0000256" key="5">
    <source>
        <dbReference type="ARBA" id="ARBA00022692"/>
    </source>
</evidence>
<keyword evidence="4" id="KW-0808">Transferase</keyword>
<evidence type="ECO:0000256" key="13">
    <source>
        <dbReference type="SAM" id="Phobius"/>
    </source>
</evidence>
<evidence type="ECO:0000256" key="2">
    <source>
        <dbReference type="ARBA" id="ARBA00022475"/>
    </source>
</evidence>
<dbReference type="Pfam" id="PF00672">
    <property type="entry name" value="HAMP"/>
    <property type="match status" value="1"/>
</dbReference>
<dbReference type="GeneID" id="93339230"/>
<dbReference type="GO" id="GO:0005886">
    <property type="term" value="C:plasma membrane"/>
    <property type="evidence" value="ECO:0007669"/>
    <property type="project" value="UniProtKB-SubCell"/>
</dbReference>
<dbReference type="AlphaFoldDB" id="A0A1T4Y746"/>
<keyword evidence="2" id="KW-1003">Cell membrane</keyword>
<keyword evidence="11 13" id="KW-0472">Membrane</keyword>
<dbReference type="Pfam" id="PF06580">
    <property type="entry name" value="His_kinase"/>
    <property type="match status" value="1"/>
</dbReference>
<sequence>MDTPRRPHRVSLFAKFTAVILLLGIVPIVLLVTVLQSRMLTEYRASLEDAYQDAIAYSAYSIRVRLDTYTDLSKFCYYYNYSSQGDFSYDYDNYDNLRKILSGEAFADADNAADSIRHEMGLFLHYMNMTDADIEASHFIYAPAGAAKVVSYQLGNYNNSLFDSEAYLQAVDFEHWDTESRNMGLVPTHALDYIGFRGSRTPYVFTVGRNYYDITGAVGHEKYMGTLFLDLRTDVFDRLFATLNLTDGGTVYVTDEAGHCYFSSDTALVGETLDVTAEAPAGTMLLSEPIPEYGLTVWCSQSRTPIETQIRAMQRAVWLVVALAVAALVIGSMFFSRKLTQPIRTIMQHMGEVESGDFTGRIPVTGNDELSDLTERFNQMSAELDTYTKQVYLSKIKQTEAELNALKSQIYPHFLYNTLEVIRMTAVGRNDPMVADMIEALSDQIRYVIGTVNDLVPLGREVDILTKYIYLLNCRFSNKVTFSYDCAHLENILIPKLILQPIVENSFIHGIKPMDGPGHIQLMAERLDNTVTLTVMDNGVGMDEDALNKLYTLLDSDQPGHKENYEWASIGLKNVHDRLRYLYGSDYGITLYSTPGVGTVVKATIPADLQNLAQEEPLC</sequence>
<dbReference type="PANTHER" id="PTHR34220:SF11">
    <property type="entry name" value="SENSOR PROTEIN KINASE HPTS"/>
    <property type="match status" value="1"/>
</dbReference>
<comment type="subcellular location">
    <subcellularLocation>
        <location evidence="1">Cell membrane</location>
        <topology evidence="1">Multi-pass membrane protein</topology>
    </subcellularLocation>
</comment>
<dbReference type="InterPro" id="IPR050640">
    <property type="entry name" value="Bact_2-comp_sensor_kinase"/>
</dbReference>